<protein>
    <submittedName>
        <fullName evidence="2">Uncharacterized protein</fullName>
    </submittedName>
</protein>
<dbReference type="EMBL" id="OU893344">
    <property type="protein sequence ID" value="CAG9784881.1"/>
    <property type="molecule type" value="Genomic_DNA"/>
</dbReference>
<feature type="region of interest" description="Disordered" evidence="1">
    <location>
        <begin position="852"/>
        <end position="875"/>
    </location>
</feature>
<feature type="region of interest" description="Disordered" evidence="1">
    <location>
        <begin position="726"/>
        <end position="751"/>
    </location>
</feature>
<dbReference type="OrthoDB" id="7463333at2759"/>
<dbReference type="Proteomes" id="UP001153714">
    <property type="component" value="Chromosome 13"/>
</dbReference>
<reference evidence="2" key="1">
    <citation type="submission" date="2021-12" db="EMBL/GenBank/DDBJ databases">
        <authorList>
            <person name="King R."/>
        </authorList>
    </citation>
    <scope>NUCLEOTIDE SEQUENCE</scope>
</reference>
<sequence length="1193" mass="138888">MKNQNKRKYIQSPVILEPKCVVSTYNMFNRVNTQTGRYTQNTVKSYPRKHSHQSPRHVSECQNSPFERFLSPFRTKKTNEITKEEKNKANRSRKLEKNVFKNIVESCKQKDSRTEMQTIYPYIPSKFQKNMSKTEPDSNVKLTKRSISTTFSNKDSHGKHIQEQRNKNIEPLKTSKHIHKYATKSDSYIDKTPTKSRNLKSLVINLSNFMFSNSKNKKLLSNINTKKYHGQFNTPIGHQTDINIIKHSKSDQPSNLFFMDAFKTSKSVRNTNVSTRGNIGRENDAKQYNSSQYRDAAVRQTYTKSESASNFKKLNRPNKKDFLKNRHNNNKYFYNQFNKSTKKLKISENDHKYGTKSESNIHKLDNKNNVLKSFMSSLSNLMFSYPKNKKSLPKLSTSTQNYRRWFNKHQKDVHIIKNSKSEQPSNLKDDSKIPKRLRNTNVSTGTKVAYQNNKEKYKIAHNQYEDTAVRHLHPTNKHKQKYMTGLKTTDSQLQFIDFSRKKNVPYMHHHVVQIAANKSSVNRGAKSRKTYKKEKQINTNYGVRNKGIQIQIHTNPSKNVKMTNTVSNDKKAIDFLKSICHKKKRGKSKGCFFKSQNIDKICTTKENKGRNKGCIAKYSSDYRRYREDKLGKSICKRSEKYCKPVPYEDMKCISTCKKNICGWRREKNNLKTTNVGNNISHKLRNISSGDATADKNQTISNTGKRNTGDIGTLKMSKWFKSNDVHKENHGAKLKKSKQSKYTVDTQRSRQISMKKKLDQTQLLNHKKKGVDSNIRTKQRILSSSDATINRFQTVNEAIGKNSNQRIKLMSSKNDKELEKKQLLNHKTKSIGSYILSKQRLLSSGDATIDKIQIIDKPRKRNASQQRNRSSGNKEKLLNKNQFPYYKKRSVGTNMRSKQKEIWRGDATFNEIQTVNKVRKRNTNNLTTSTIPKRVKSNKMICIEKLLKIEALRHLKRMKQHKGTTTNQRRRHISMKAEKELNEKQLLKYKKKAVGFNVRIKQKNQTCGDSKNKNANHLTAVINSLCQDSICFKELKKLKDARLKTPVNVCDCNKAMIDRIRKVRNEKLMKKQEALCDAKRKRQYKNAITYSRRKEIEKKKQMKLDKKQLREYKKYSDTLLLGESVLDAAKLGISAGKTVTKSVTTAFQDPECAYYNLRRAFRHPTHTLREIKSGISKSELFPTARRIKNRRVVK</sequence>
<keyword evidence="3" id="KW-1185">Reference proteome</keyword>
<name>A0A9N9WC74_9NEOP</name>
<evidence type="ECO:0000313" key="2">
    <source>
        <dbReference type="EMBL" id="CAG9784881.1"/>
    </source>
</evidence>
<gene>
    <name evidence="2" type="ORF">DIATSA_LOCUS2945</name>
</gene>
<evidence type="ECO:0000313" key="3">
    <source>
        <dbReference type="Proteomes" id="UP001153714"/>
    </source>
</evidence>
<proteinExistence type="predicted"/>
<feature type="compositionally biased region" description="Polar residues" evidence="1">
    <location>
        <begin position="739"/>
        <end position="751"/>
    </location>
</feature>
<accession>A0A9N9WC74</accession>
<reference evidence="2" key="2">
    <citation type="submission" date="2022-10" db="EMBL/GenBank/DDBJ databases">
        <authorList>
            <consortium name="ENA_rothamsted_submissions"/>
            <consortium name="culmorum"/>
            <person name="King R."/>
        </authorList>
    </citation>
    <scope>NUCLEOTIDE SEQUENCE</scope>
</reference>
<dbReference type="AlphaFoldDB" id="A0A9N9WC74"/>
<organism evidence="2 3">
    <name type="scientific">Diatraea saccharalis</name>
    <name type="common">sugarcane borer</name>
    <dbReference type="NCBI Taxonomy" id="40085"/>
    <lineage>
        <taxon>Eukaryota</taxon>
        <taxon>Metazoa</taxon>
        <taxon>Ecdysozoa</taxon>
        <taxon>Arthropoda</taxon>
        <taxon>Hexapoda</taxon>
        <taxon>Insecta</taxon>
        <taxon>Pterygota</taxon>
        <taxon>Neoptera</taxon>
        <taxon>Endopterygota</taxon>
        <taxon>Lepidoptera</taxon>
        <taxon>Glossata</taxon>
        <taxon>Ditrysia</taxon>
        <taxon>Pyraloidea</taxon>
        <taxon>Crambidae</taxon>
        <taxon>Crambinae</taxon>
        <taxon>Diatraea</taxon>
    </lineage>
</organism>
<evidence type="ECO:0000256" key="1">
    <source>
        <dbReference type="SAM" id="MobiDB-lite"/>
    </source>
</evidence>